<dbReference type="Proteomes" id="UP000662914">
    <property type="component" value="Chromosome"/>
</dbReference>
<dbReference type="SUPFAM" id="SSF54626">
    <property type="entry name" value="Chalcone isomerase"/>
    <property type="match status" value="1"/>
</dbReference>
<dbReference type="KEGG" id="ddz:DSYM_03820"/>
<evidence type="ECO:0000259" key="2">
    <source>
        <dbReference type="Pfam" id="PF16036"/>
    </source>
</evidence>
<dbReference type="EMBL" id="AP021857">
    <property type="protein sequence ID" value="BBO19683.1"/>
    <property type="molecule type" value="Genomic_DNA"/>
</dbReference>
<evidence type="ECO:0000313" key="4">
    <source>
        <dbReference type="Proteomes" id="UP000662914"/>
    </source>
</evidence>
<sequence>MKAFAQTLFVLLCGLGIGLASAAEVAGVKLEDKARVGGTELLLNGAGLRTKVFFKVYVIGFYLPAKAATGEAVLAQKGVRRVHIALVRDVGAEDFSDALMDGLKNNSSEAEFAALKARADQLKAAMVAAGEVKTGAVVHLDFLPEAGTRLTIAGKQQGADIPGEDFYNALLRIWIGDKPAQGNLKEALLGKPQ</sequence>
<protein>
    <recommendedName>
        <fullName evidence="2">Chalcone isomerase domain-containing protein</fullName>
    </recommendedName>
</protein>
<name>A0A809QW82_9PROT</name>
<evidence type="ECO:0000313" key="3">
    <source>
        <dbReference type="EMBL" id="BBO19683.1"/>
    </source>
</evidence>
<dbReference type="AlphaFoldDB" id="A0A809QW82"/>
<dbReference type="PANTHER" id="PTHR47698:SF2">
    <property type="entry name" value="FATTY-ACID-BINDING PROTEIN 3, CHLOROPLASTIC"/>
    <property type="match status" value="1"/>
</dbReference>
<proteinExistence type="predicted"/>
<gene>
    <name evidence="3" type="ORF">DSYM_03820</name>
</gene>
<feature type="signal peptide" evidence="1">
    <location>
        <begin position="1"/>
        <end position="22"/>
    </location>
</feature>
<dbReference type="InterPro" id="IPR016087">
    <property type="entry name" value="Chalcone_isomerase"/>
</dbReference>
<dbReference type="InterPro" id="IPR016088">
    <property type="entry name" value="Chalcone_isomerase_3-sand"/>
</dbReference>
<evidence type="ECO:0000256" key="1">
    <source>
        <dbReference type="SAM" id="SignalP"/>
    </source>
</evidence>
<accession>A0A809QW82</accession>
<reference evidence="3" key="1">
    <citation type="journal article" name="DNA Res.">
        <title>The physiological potential of anammox bacteria as revealed by their core genome structure.</title>
        <authorList>
            <person name="Okubo T."/>
            <person name="Toyoda A."/>
            <person name="Fukuhara K."/>
            <person name="Uchiyama I."/>
            <person name="Harigaya Y."/>
            <person name="Kuroiwa M."/>
            <person name="Suzuki T."/>
            <person name="Murakami Y."/>
            <person name="Suwa Y."/>
            <person name="Takami H."/>
        </authorList>
    </citation>
    <scope>NUCLEOTIDE SEQUENCE</scope>
    <source>
        <strain evidence="3">317325-3</strain>
    </source>
</reference>
<dbReference type="GO" id="GO:0016872">
    <property type="term" value="F:intramolecular lyase activity"/>
    <property type="evidence" value="ECO:0007669"/>
    <property type="project" value="InterPro"/>
</dbReference>
<keyword evidence="1" id="KW-0732">Signal</keyword>
<dbReference type="PANTHER" id="PTHR47698">
    <property type="entry name" value="FATTY-ACID-BINDING PROTEIN 3, CHLOROPLASTIC"/>
    <property type="match status" value="1"/>
</dbReference>
<dbReference type="InterPro" id="IPR036298">
    <property type="entry name" value="Chalcone_isomerase_sf"/>
</dbReference>
<dbReference type="Pfam" id="PF16036">
    <property type="entry name" value="Chalcone_3"/>
    <property type="match status" value="1"/>
</dbReference>
<dbReference type="Gene3D" id="3.50.70.10">
    <property type="match status" value="1"/>
</dbReference>
<feature type="chain" id="PRO_5035209990" description="Chalcone isomerase domain-containing protein" evidence="1">
    <location>
        <begin position="23"/>
        <end position="193"/>
    </location>
</feature>
<feature type="domain" description="Chalcone isomerase" evidence="2">
    <location>
        <begin position="22"/>
        <end position="190"/>
    </location>
</feature>
<organism evidence="3 4">
    <name type="scientific">Candidatus Desulfobacillus denitrificans</name>
    <dbReference type="NCBI Taxonomy" id="2608985"/>
    <lineage>
        <taxon>Bacteria</taxon>
        <taxon>Pseudomonadati</taxon>
        <taxon>Pseudomonadota</taxon>
        <taxon>Betaproteobacteria</taxon>
        <taxon>Candidatus Desulfobacillus</taxon>
    </lineage>
</organism>